<dbReference type="PANTHER" id="PTHR43611:SF3">
    <property type="entry name" value="FLAVIN MONONUCLEOTIDE HYDROLASE 1, CHLOROPLATIC"/>
    <property type="match status" value="1"/>
</dbReference>
<dbReference type="CDD" id="cd02603">
    <property type="entry name" value="HAD_sEH-N_like"/>
    <property type="match status" value="1"/>
</dbReference>
<dbReference type="InterPro" id="IPR023198">
    <property type="entry name" value="PGP-like_dom2"/>
</dbReference>
<name>Q3JLF8_BURP1</name>
<reference evidence="1 2" key="1">
    <citation type="submission" date="2005-09" db="EMBL/GenBank/DDBJ databases">
        <authorList>
            <person name="Woods D.E."/>
            <person name="Nierman W.C."/>
        </authorList>
    </citation>
    <scope>NUCLEOTIDE SEQUENCE [LARGE SCALE GENOMIC DNA]</scope>
    <source>
        <strain evidence="1 2">1710b</strain>
    </source>
</reference>
<evidence type="ECO:0000313" key="1">
    <source>
        <dbReference type="EMBL" id="ABA53628.1"/>
    </source>
</evidence>
<dbReference type="InterPro" id="IPR036412">
    <property type="entry name" value="HAD-like_sf"/>
</dbReference>
<dbReference type="Proteomes" id="UP000002700">
    <property type="component" value="Chromosome II"/>
</dbReference>
<keyword evidence="1" id="KW-0378">Hydrolase</keyword>
<dbReference type="HOGENOM" id="CLU_045011_9_0_4"/>
<sequence length="268" mass="28930">MAEALSCDVVIIQLGDRVSIRDNPWGRILAKRLRGGQNRSFPSSGTSRPLAVRRLPGASREAERMTQPIKLVLFDMEGVLSDYDRAARTARLADLTGRPPEAVRYAIWESGLEARADAGRIGVDQYLRELAQLLGAPVSRDDWLIARKASITPNLEVVALAERVARCSRIAVLTNNCRLVTDYIDYLNPPVARVFGAHVYPSATFGAAKPDAQAYLGCVGWLGVTAQETLFIDDADANVAGAVSAGLLGCKFVGAGALAQELARRRLA</sequence>
<dbReference type="KEGG" id="bpm:BURPS1710b_A0436"/>
<dbReference type="PANTHER" id="PTHR43611">
    <property type="entry name" value="ALPHA-D-GLUCOSE 1-PHOSPHATE PHOSPHATASE"/>
    <property type="match status" value="1"/>
</dbReference>
<gene>
    <name evidence="1" type="ordered locus">BURPS1710b_A0436</name>
</gene>
<evidence type="ECO:0000313" key="2">
    <source>
        <dbReference type="Proteomes" id="UP000002700"/>
    </source>
</evidence>
<dbReference type="Gene3D" id="1.10.150.240">
    <property type="entry name" value="Putative phosphatase, domain 2"/>
    <property type="match status" value="1"/>
</dbReference>
<dbReference type="Pfam" id="PF00702">
    <property type="entry name" value="Hydrolase"/>
    <property type="match status" value="1"/>
</dbReference>
<dbReference type="EMBL" id="CP000125">
    <property type="protein sequence ID" value="ABA53628.1"/>
    <property type="molecule type" value="Genomic_DNA"/>
</dbReference>
<dbReference type="SUPFAM" id="SSF56784">
    <property type="entry name" value="HAD-like"/>
    <property type="match status" value="1"/>
</dbReference>
<organism evidence="1 2">
    <name type="scientific">Burkholderia pseudomallei (strain 1710b)</name>
    <dbReference type="NCBI Taxonomy" id="320372"/>
    <lineage>
        <taxon>Bacteria</taxon>
        <taxon>Pseudomonadati</taxon>
        <taxon>Pseudomonadota</taxon>
        <taxon>Betaproteobacteria</taxon>
        <taxon>Burkholderiales</taxon>
        <taxon>Burkholderiaceae</taxon>
        <taxon>Burkholderia</taxon>
        <taxon>pseudomallei group</taxon>
    </lineage>
</organism>
<dbReference type="NCBIfam" id="TIGR01509">
    <property type="entry name" value="HAD-SF-IA-v3"/>
    <property type="match status" value="1"/>
</dbReference>
<proteinExistence type="predicted"/>
<dbReference type="EnsemblBacteria" id="ABA53628">
    <property type="protein sequence ID" value="ABA53628"/>
    <property type="gene ID" value="BURPS1710b_A0436"/>
</dbReference>
<dbReference type="AlphaFoldDB" id="Q3JLF8"/>
<accession>Q3JLF8</accession>
<protein>
    <submittedName>
        <fullName evidence="1">HAD-superfamily hydrolase</fullName>
    </submittedName>
</protein>
<dbReference type="InterPro" id="IPR023214">
    <property type="entry name" value="HAD_sf"/>
</dbReference>
<dbReference type="Gene3D" id="3.40.50.1000">
    <property type="entry name" value="HAD superfamily/HAD-like"/>
    <property type="match status" value="1"/>
</dbReference>
<dbReference type="InterPro" id="IPR006439">
    <property type="entry name" value="HAD-SF_hydro_IA"/>
</dbReference>
<dbReference type="GO" id="GO:0016787">
    <property type="term" value="F:hydrolase activity"/>
    <property type="evidence" value="ECO:0007669"/>
    <property type="project" value="UniProtKB-KW"/>
</dbReference>